<keyword evidence="4 6" id="KW-0560">Oxidoreductase</keyword>
<dbReference type="Pfam" id="PF03171">
    <property type="entry name" value="2OG-FeII_Oxy"/>
    <property type="match status" value="1"/>
</dbReference>
<keyword evidence="3" id="KW-0847">Vitamin C</keyword>
<dbReference type="InterPro" id="IPR005123">
    <property type="entry name" value="Oxoglu/Fe-dep_dioxygenase_dom"/>
</dbReference>
<keyword evidence="9" id="KW-1185">Reference proteome</keyword>
<evidence type="ECO:0000256" key="4">
    <source>
        <dbReference type="ARBA" id="ARBA00023002"/>
    </source>
</evidence>
<feature type="domain" description="Fe2OG dioxygenase" evidence="7">
    <location>
        <begin position="203"/>
        <end position="303"/>
    </location>
</feature>
<evidence type="ECO:0000256" key="2">
    <source>
        <dbReference type="ARBA" id="ARBA00022723"/>
    </source>
</evidence>
<evidence type="ECO:0000256" key="5">
    <source>
        <dbReference type="ARBA" id="ARBA00023004"/>
    </source>
</evidence>
<organism evidence="8 9">
    <name type="scientific">Linum tenue</name>
    <dbReference type="NCBI Taxonomy" id="586396"/>
    <lineage>
        <taxon>Eukaryota</taxon>
        <taxon>Viridiplantae</taxon>
        <taxon>Streptophyta</taxon>
        <taxon>Embryophyta</taxon>
        <taxon>Tracheophyta</taxon>
        <taxon>Spermatophyta</taxon>
        <taxon>Magnoliopsida</taxon>
        <taxon>eudicotyledons</taxon>
        <taxon>Gunneridae</taxon>
        <taxon>Pentapetalae</taxon>
        <taxon>rosids</taxon>
        <taxon>fabids</taxon>
        <taxon>Malpighiales</taxon>
        <taxon>Linaceae</taxon>
        <taxon>Linum</taxon>
    </lineage>
</organism>
<proteinExistence type="inferred from homology"/>
<keyword evidence="2 6" id="KW-0479">Metal-binding</keyword>
<dbReference type="FunFam" id="2.60.120.330:FF:000001">
    <property type="entry name" value="Protein SRG1"/>
    <property type="match status" value="1"/>
</dbReference>
<evidence type="ECO:0000256" key="6">
    <source>
        <dbReference type="RuleBase" id="RU003682"/>
    </source>
</evidence>
<sequence>MAGPEAGGSLAVPNVQQLASSSKDVPIRYIRPELELDQVSNDENSQIPVIDMSKLGGGLDDDDDSESAKLHSACKNWGFFQVINHGVAEELIRKMKVDVQEFFNQPLQEKMVCAQLPNDIEGYGQAFVVSEEQKLDWGDMLFILTRPVDGRRMKFWPRIPSSFRETMDQYSTELEKLASSLLSSMAKNLGLDLEKLLTLFKQGMQGMRINYYPPCELATKVIGLAPHSDGTGLTLLTQVNEVQGLQIRRDGKWIPIHPIPGAFIVNVGDIIEIMSNGEYKSIEHRAVVNPAKERLSIAAFHSPNFNAMIEPLPDLLVKDHEKHAPNYKSVSHQDYLQLGARSKIDRESRIHQMKIQPPSGAVKIEGPPSMVEKS</sequence>
<dbReference type="InterPro" id="IPR027443">
    <property type="entry name" value="IPNS-like_sf"/>
</dbReference>
<dbReference type="Proteomes" id="UP001154282">
    <property type="component" value="Unassembled WGS sequence"/>
</dbReference>
<dbReference type="SUPFAM" id="SSF51197">
    <property type="entry name" value="Clavaminate synthase-like"/>
    <property type="match status" value="1"/>
</dbReference>
<evidence type="ECO:0000259" key="7">
    <source>
        <dbReference type="PROSITE" id="PS51471"/>
    </source>
</evidence>
<evidence type="ECO:0000256" key="1">
    <source>
        <dbReference type="ARBA" id="ARBA00008056"/>
    </source>
</evidence>
<evidence type="ECO:0000313" key="8">
    <source>
        <dbReference type="EMBL" id="CAI0408435.1"/>
    </source>
</evidence>
<feature type="non-terminal residue" evidence="8">
    <location>
        <position position="374"/>
    </location>
</feature>
<accession>A0AAV0JHE1</accession>
<keyword evidence="5 6" id="KW-0408">Iron</keyword>
<comment type="similarity">
    <text evidence="1 6">Belongs to the iron/ascorbate-dependent oxidoreductase family.</text>
</comment>
<dbReference type="PROSITE" id="PS51471">
    <property type="entry name" value="FE2OG_OXY"/>
    <property type="match status" value="1"/>
</dbReference>
<dbReference type="AlphaFoldDB" id="A0AAV0JHE1"/>
<evidence type="ECO:0000313" key="9">
    <source>
        <dbReference type="Proteomes" id="UP001154282"/>
    </source>
</evidence>
<dbReference type="InterPro" id="IPR044861">
    <property type="entry name" value="IPNS-like_FE2OG_OXY"/>
</dbReference>
<dbReference type="Pfam" id="PF14226">
    <property type="entry name" value="DIOX_N"/>
    <property type="match status" value="1"/>
</dbReference>
<dbReference type="GO" id="GO:0046872">
    <property type="term" value="F:metal ion binding"/>
    <property type="evidence" value="ECO:0007669"/>
    <property type="project" value="UniProtKB-KW"/>
</dbReference>
<dbReference type="PRINTS" id="PR00682">
    <property type="entry name" value="IPNSYNTHASE"/>
</dbReference>
<reference evidence="8" key="1">
    <citation type="submission" date="2022-08" db="EMBL/GenBank/DDBJ databases">
        <authorList>
            <person name="Gutierrez-Valencia J."/>
        </authorList>
    </citation>
    <scope>NUCLEOTIDE SEQUENCE</scope>
</reference>
<dbReference type="Gene3D" id="2.60.120.330">
    <property type="entry name" value="B-lactam Antibiotic, Isopenicillin N Synthase, Chain"/>
    <property type="match status" value="1"/>
</dbReference>
<dbReference type="GO" id="GO:0031418">
    <property type="term" value="F:L-ascorbic acid binding"/>
    <property type="evidence" value="ECO:0007669"/>
    <property type="project" value="UniProtKB-KW"/>
</dbReference>
<dbReference type="InterPro" id="IPR050295">
    <property type="entry name" value="Plant_2OG-oxidoreductases"/>
</dbReference>
<gene>
    <name evidence="8" type="ORF">LITE_LOCUS13955</name>
</gene>
<dbReference type="PANTHER" id="PTHR47991">
    <property type="entry name" value="OXOGLUTARATE/IRON-DEPENDENT DIOXYGENASE"/>
    <property type="match status" value="1"/>
</dbReference>
<evidence type="ECO:0000256" key="3">
    <source>
        <dbReference type="ARBA" id="ARBA00022896"/>
    </source>
</evidence>
<dbReference type="GO" id="GO:0016491">
    <property type="term" value="F:oxidoreductase activity"/>
    <property type="evidence" value="ECO:0007669"/>
    <property type="project" value="UniProtKB-KW"/>
</dbReference>
<comment type="caution">
    <text evidence="8">The sequence shown here is derived from an EMBL/GenBank/DDBJ whole genome shotgun (WGS) entry which is preliminary data.</text>
</comment>
<name>A0AAV0JHE1_9ROSI</name>
<dbReference type="EMBL" id="CAMGYJ010000005">
    <property type="protein sequence ID" value="CAI0408435.1"/>
    <property type="molecule type" value="Genomic_DNA"/>
</dbReference>
<protein>
    <recommendedName>
        <fullName evidence="7">Fe2OG dioxygenase domain-containing protein</fullName>
    </recommendedName>
</protein>
<dbReference type="InterPro" id="IPR026992">
    <property type="entry name" value="DIOX_N"/>
</dbReference>